<reference evidence="2 3" key="1">
    <citation type="submission" date="2019-08" db="EMBL/GenBank/DDBJ databases">
        <title>Draft genome sequences of two oriental melons (Cucumis melo L. var makuwa).</title>
        <authorList>
            <person name="Kwon S.-Y."/>
        </authorList>
    </citation>
    <scope>NUCLEOTIDE SEQUENCE [LARGE SCALE GENOMIC DNA]</scope>
    <source>
        <strain evidence="3">cv. SW 3</strain>
        <tissue evidence="2">Leaf</tissue>
    </source>
</reference>
<accession>A0A5A7V345</accession>
<evidence type="ECO:0000313" key="2">
    <source>
        <dbReference type="EMBL" id="KAA0062008.1"/>
    </source>
</evidence>
<protein>
    <submittedName>
        <fullName evidence="2">Retrotransposon protein</fullName>
    </submittedName>
</protein>
<feature type="compositionally biased region" description="Basic and acidic residues" evidence="1">
    <location>
        <begin position="110"/>
        <end position="126"/>
    </location>
</feature>
<evidence type="ECO:0000313" key="3">
    <source>
        <dbReference type="Proteomes" id="UP000321393"/>
    </source>
</evidence>
<sequence length="227" mass="26360">MTYCDDIDDVDEGDSAYATTTALEDIHYIEMTNDMSTSSRAPRHVWTKEEEGTLVECLMELVSMGDENLITSHHVVKTLLNKPFSYYDELSYVFDRDKATGRFAETFAEDDMRASRPSRASEDRARSSKFKRKRGSQREVDVDNVYYAHDQTNNQLRTIVEWPIRALVNDNHVRTEFFRILRELPKLTSLDRALLQRPLLSRITTCVVSYSCLRMRGRAFIESSYVT</sequence>
<gene>
    <name evidence="2" type="ORF">E6C27_scaffold89G003150</name>
</gene>
<proteinExistence type="predicted"/>
<feature type="region of interest" description="Disordered" evidence="1">
    <location>
        <begin position="110"/>
        <end position="136"/>
    </location>
</feature>
<evidence type="ECO:0000256" key="1">
    <source>
        <dbReference type="SAM" id="MobiDB-lite"/>
    </source>
</evidence>
<name>A0A5A7V345_CUCMM</name>
<dbReference type="OrthoDB" id="618098at2759"/>
<dbReference type="EMBL" id="SSTE01004728">
    <property type="protein sequence ID" value="KAA0062008.1"/>
    <property type="molecule type" value="Genomic_DNA"/>
</dbReference>
<dbReference type="AlphaFoldDB" id="A0A5A7V345"/>
<comment type="caution">
    <text evidence="2">The sequence shown here is derived from an EMBL/GenBank/DDBJ whole genome shotgun (WGS) entry which is preliminary data.</text>
</comment>
<organism evidence="2 3">
    <name type="scientific">Cucumis melo var. makuwa</name>
    <name type="common">Oriental melon</name>
    <dbReference type="NCBI Taxonomy" id="1194695"/>
    <lineage>
        <taxon>Eukaryota</taxon>
        <taxon>Viridiplantae</taxon>
        <taxon>Streptophyta</taxon>
        <taxon>Embryophyta</taxon>
        <taxon>Tracheophyta</taxon>
        <taxon>Spermatophyta</taxon>
        <taxon>Magnoliopsida</taxon>
        <taxon>eudicotyledons</taxon>
        <taxon>Gunneridae</taxon>
        <taxon>Pentapetalae</taxon>
        <taxon>rosids</taxon>
        <taxon>fabids</taxon>
        <taxon>Cucurbitales</taxon>
        <taxon>Cucurbitaceae</taxon>
        <taxon>Benincaseae</taxon>
        <taxon>Cucumis</taxon>
    </lineage>
</organism>
<dbReference type="Proteomes" id="UP000321393">
    <property type="component" value="Unassembled WGS sequence"/>
</dbReference>